<dbReference type="EMBL" id="JADIKL010000001">
    <property type="protein sequence ID" value="MFK2929308.1"/>
    <property type="molecule type" value="Genomic_DNA"/>
</dbReference>
<dbReference type="Proteomes" id="UP001620397">
    <property type="component" value="Unassembled WGS sequence"/>
</dbReference>
<gene>
    <name evidence="1" type="ORF">ISP14_00755</name>
</gene>
<protein>
    <submittedName>
        <fullName evidence="1">Uncharacterized protein</fullName>
    </submittedName>
</protein>
<organism evidence="1 2">
    <name type="scientific">Dyella agri</name>
    <dbReference type="NCBI Taxonomy" id="1926869"/>
    <lineage>
        <taxon>Bacteria</taxon>
        <taxon>Pseudomonadati</taxon>
        <taxon>Pseudomonadota</taxon>
        <taxon>Gammaproteobacteria</taxon>
        <taxon>Lysobacterales</taxon>
        <taxon>Rhodanobacteraceae</taxon>
        <taxon>Dyella</taxon>
    </lineage>
</organism>
<dbReference type="RefSeq" id="WP_404535163.1">
    <property type="nucleotide sequence ID" value="NZ_JADIKL010000001.1"/>
</dbReference>
<comment type="caution">
    <text evidence="1">The sequence shown here is derived from an EMBL/GenBank/DDBJ whole genome shotgun (WGS) entry which is preliminary data.</text>
</comment>
<evidence type="ECO:0000313" key="1">
    <source>
        <dbReference type="EMBL" id="MFK2929308.1"/>
    </source>
</evidence>
<reference evidence="1 2" key="1">
    <citation type="submission" date="2020-10" db="EMBL/GenBank/DDBJ databases">
        <title>Phylogeny of dyella-like bacteria.</title>
        <authorList>
            <person name="Fu J."/>
        </authorList>
    </citation>
    <scope>NUCLEOTIDE SEQUENCE [LARGE SCALE GENOMIC DNA]</scope>
    <source>
        <strain evidence="1 2">DKC-1</strain>
    </source>
</reference>
<evidence type="ECO:0000313" key="2">
    <source>
        <dbReference type="Proteomes" id="UP001620397"/>
    </source>
</evidence>
<proteinExistence type="predicted"/>
<accession>A0ABW8KEE2</accession>
<sequence length="156" mass="17133">MPKIYASYLGKISGKRISREGFNANERARGNRRAPSINIKKYAPKLGELMDGLKLESRSAYACAEAQALAKLLGAINNFGLDFSQIEFSRPTSDSGLLLWSPCQNCSSWMSLKSGGGSTGIYKIKDEVVAQLHPKESPRFSINIDSKTEFPDLPSK</sequence>
<name>A0ABW8KEE2_9GAMM</name>
<keyword evidence="2" id="KW-1185">Reference proteome</keyword>